<sequence>MALNRRQLLGTAAAAAAMTQVPRAYAQSDSIVVSSIYDQSGGLDVYGKPVADLVRFAVAEQNAKGGLLGKEIVLKEYDPQSNNQLYAQFAKRTALADKPAAVFAGITSSSREVVRPILRQAKTLYFYTTQYEGGVCDRNIFCTGVTPAQTVQKLVNHTMAKTGKKAYIVAADYNYGQITADWVKKFTLDNGGEVLNTEFFPLDVADFGSSISKIQAANPDFVYSALVGGAHMSFYRQWKAAGMLGKIQLSSTTFAGGNEHIALPAEEYNGHWICQNYLQELPGERNKKLVADFHKMFGEDYPYITELGMGAYQAFLLWAAAVEKAGTVDRMAVIEALETGISVDAPSGRVTVDPATHHTIVDVHVSEARDKQLNLIEKFEQQPPADTSAVCDLINNPDDNQQYVIEL</sequence>
<dbReference type="PROSITE" id="PS51318">
    <property type="entry name" value="TAT"/>
    <property type="match status" value="1"/>
</dbReference>
<dbReference type="PANTHER" id="PTHR47628:SF1">
    <property type="entry name" value="ALIPHATIC AMIDASE EXPRESSION-REGULATING PROTEIN"/>
    <property type="match status" value="1"/>
</dbReference>
<dbReference type="SUPFAM" id="SSF53822">
    <property type="entry name" value="Periplasmic binding protein-like I"/>
    <property type="match status" value="1"/>
</dbReference>
<dbReference type="RefSeq" id="WP_271092580.1">
    <property type="nucleotide sequence ID" value="NZ_JAPJZH010000028.1"/>
</dbReference>
<keyword evidence="2" id="KW-1185">Reference proteome</keyword>
<protein>
    <submittedName>
        <fullName evidence="1">Transporter substrate-binding protein</fullName>
    </submittedName>
</protein>
<comment type="caution">
    <text evidence="1">The sequence shown here is derived from an EMBL/GenBank/DDBJ whole genome shotgun (WGS) entry which is preliminary data.</text>
</comment>
<dbReference type="Proteomes" id="UP001148313">
    <property type="component" value="Unassembled WGS sequence"/>
</dbReference>
<evidence type="ECO:0000313" key="2">
    <source>
        <dbReference type="Proteomes" id="UP001148313"/>
    </source>
</evidence>
<reference evidence="1" key="1">
    <citation type="submission" date="2022-11" db="EMBL/GenBank/DDBJ databases">
        <title>Hoeflea poritis sp. nov., isolated from scleractinian coral Porites lutea.</title>
        <authorList>
            <person name="Zhang G."/>
            <person name="Wei Q."/>
            <person name="Cai L."/>
        </authorList>
    </citation>
    <scope>NUCLEOTIDE SEQUENCE</scope>
    <source>
        <strain evidence="1">E7-10</strain>
    </source>
</reference>
<organism evidence="1 2">
    <name type="scientific">Hoeflea poritis</name>
    <dbReference type="NCBI Taxonomy" id="2993659"/>
    <lineage>
        <taxon>Bacteria</taxon>
        <taxon>Pseudomonadati</taxon>
        <taxon>Pseudomonadota</taxon>
        <taxon>Alphaproteobacteria</taxon>
        <taxon>Hyphomicrobiales</taxon>
        <taxon>Rhizobiaceae</taxon>
        <taxon>Hoeflea</taxon>
    </lineage>
</organism>
<accession>A0ABT4VVF6</accession>
<dbReference type="InterPro" id="IPR028082">
    <property type="entry name" value="Peripla_BP_I"/>
</dbReference>
<name>A0ABT4VVF6_9HYPH</name>
<dbReference type="EMBL" id="JAPJZH010000028">
    <property type="protein sequence ID" value="MDA4848706.1"/>
    <property type="molecule type" value="Genomic_DNA"/>
</dbReference>
<dbReference type="PANTHER" id="PTHR47628">
    <property type="match status" value="1"/>
</dbReference>
<gene>
    <name evidence="1" type="ORF">OOZ53_25340</name>
</gene>
<proteinExistence type="predicted"/>
<dbReference type="CDD" id="cd06356">
    <property type="entry name" value="PBP1_amide_urea_BP-like"/>
    <property type="match status" value="1"/>
</dbReference>
<dbReference type="InterPro" id="IPR006311">
    <property type="entry name" value="TAT_signal"/>
</dbReference>
<evidence type="ECO:0000313" key="1">
    <source>
        <dbReference type="EMBL" id="MDA4848706.1"/>
    </source>
</evidence>
<dbReference type="Gene3D" id="3.40.50.2300">
    <property type="match status" value="2"/>
</dbReference>
<dbReference type="Pfam" id="PF13433">
    <property type="entry name" value="Peripla_BP_5"/>
    <property type="match status" value="1"/>
</dbReference>